<dbReference type="EMBL" id="UINC01217575">
    <property type="protein sequence ID" value="SVE44227.1"/>
    <property type="molecule type" value="Genomic_DNA"/>
</dbReference>
<dbReference type="AlphaFoldDB" id="A0A383DIB2"/>
<evidence type="ECO:0000313" key="1">
    <source>
        <dbReference type="EMBL" id="SVE44227.1"/>
    </source>
</evidence>
<gene>
    <name evidence="1" type="ORF">METZ01_LOCUS497081</name>
</gene>
<protein>
    <submittedName>
        <fullName evidence="1">Uncharacterized protein</fullName>
    </submittedName>
</protein>
<proteinExistence type="predicted"/>
<sequence>IICDCDGNVLDECGVCDGGNSSCSDECGIPNGDNSTCLDCAGVPNGGAVVDECGECGGGGIPEGECDCNGNTLENYYCDEDGDNLGCGEPTSSCGQPRTDRDCVGWVLNNDDEGYCDCYANFYDCNGDCGGLAALDSCLVCSGGDSGHEAGSDIDECSVCFGDDTSCAGCDGVPNSGLVLDECGECGGSGIPEGECDCNGNTLENYYCDEDGDGLGCGEPTLSCGPPRTDRDCVG</sequence>
<reference evidence="1" key="1">
    <citation type="submission" date="2018-05" db="EMBL/GenBank/DDBJ databases">
        <authorList>
            <person name="Lanie J.A."/>
            <person name="Ng W.-L."/>
            <person name="Kazmierczak K.M."/>
            <person name="Andrzejewski T.M."/>
            <person name="Davidsen T.M."/>
            <person name="Wayne K.J."/>
            <person name="Tettelin H."/>
            <person name="Glass J.I."/>
            <person name="Rusch D."/>
            <person name="Podicherti R."/>
            <person name="Tsui H.-C.T."/>
            <person name="Winkler M.E."/>
        </authorList>
    </citation>
    <scope>NUCLEOTIDE SEQUENCE</scope>
</reference>
<name>A0A383DIB2_9ZZZZ</name>
<organism evidence="1">
    <name type="scientific">marine metagenome</name>
    <dbReference type="NCBI Taxonomy" id="408172"/>
    <lineage>
        <taxon>unclassified sequences</taxon>
        <taxon>metagenomes</taxon>
        <taxon>ecological metagenomes</taxon>
    </lineage>
</organism>
<feature type="non-terminal residue" evidence="1">
    <location>
        <position position="235"/>
    </location>
</feature>
<accession>A0A383DIB2</accession>
<feature type="non-terminal residue" evidence="1">
    <location>
        <position position="1"/>
    </location>
</feature>